<comment type="subcellular location">
    <subcellularLocation>
        <location evidence="2">Cytoplasm</location>
    </subcellularLocation>
    <subcellularLocation>
        <location evidence="1">Nucleus</location>
    </subcellularLocation>
</comment>
<dbReference type="InterPro" id="IPR033205">
    <property type="entry name" value="COP9_CSN8"/>
</dbReference>
<evidence type="ECO:0000256" key="3">
    <source>
        <dbReference type="ARBA" id="ARBA00022490"/>
    </source>
</evidence>
<dbReference type="Proteomes" id="UP001347796">
    <property type="component" value="Unassembled WGS sequence"/>
</dbReference>
<proteinExistence type="predicted"/>
<feature type="domain" description="CSN8/PSMD8/EIF3K" evidence="6">
    <location>
        <begin position="33"/>
        <end position="163"/>
    </location>
</feature>
<dbReference type="EMBL" id="JAZGQO010000012">
    <property type="protein sequence ID" value="KAK6172072.1"/>
    <property type="molecule type" value="Genomic_DNA"/>
</dbReference>
<keyword evidence="5" id="KW-0539">Nucleus</keyword>
<dbReference type="PANTHER" id="PTHR13339:SF0">
    <property type="entry name" value="COP9 SIGNALOSOME COMPLEX SUBUNIT 8"/>
    <property type="match status" value="1"/>
</dbReference>
<evidence type="ECO:0000256" key="1">
    <source>
        <dbReference type="ARBA" id="ARBA00004123"/>
    </source>
</evidence>
<dbReference type="GO" id="GO:0000338">
    <property type="term" value="P:protein deneddylation"/>
    <property type="evidence" value="ECO:0007669"/>
    <property type="project" value="InterPro"/>
</dbReference>
<evidence type="ECO:0000259" key="6">
    <source>
        <dbReference type="Pfam" id="PF10075"/>
    </source>
</evidence>
<keyword evidence="3" id="KW-0963">Cytoplasm</keyword>
<comment type="caution">
    <text evidence="7">The sequence shown here is derived from an EMBL/GenBank/DDBJ whole genome shotgun (WGS) entry which is preliminary data.</text>
</comment>
<evidence type="ECO:0000256" key="2">
    <source>
        <dbReference type="ARBA" id="ARBA00004496"/>
    </source>
</evidence>
<sequence>MAVYGRKTDFRRLERDLEAQELESPGGVAGSYVYSQLLSIYLVHNDTCNAKFLWKRIPQNIKTSNTELNQIWAVGQKMWQRDYPGVYETLKYDWSDRIKPIMNSLTESIRQGAFRLVSLAYSSINSEEFASFVGMPVSEAIQAAVAKGWTADAQSKILTPKKAEKIGDPPLPSERQLSVLTDYVSFLEN</sequence>
<dbReference type="InterPro" id="IPR033464">
    <property type="entry name" value="CSN8_PSD8_EIF3K"/>
</dbReference>
<evidence type="ECO:0000313" key="8">
    <source>
        <dbReference type="Proteomes" id="UP001347796"/>
    </source>
</evidence>
<protein>
    <recommendedName>
        <fullName evidence="6">CSN8/PSMD8/EIF3K domain-containing protein</fullName>
    </recommendedName>
</protein>
<gene>
    <name evidence="7" type="ORF">SNE40_018032</name>
</gene>
<evidence type="ECO:0000256" key="4">
    <source>
        <dbReference type="ARBA" id="ARBA00022790"/>
    </source>
</evidence>
<organism evidence="7 8">
    <name type="scientific">Patella caerulea</name>
    <name type="common">Rayed Mediterranean limpet</name>
    <dbReference type="NCBI Taxonomy" id="87958"/>
    <lineage>
        <taxon>Eukaryota</taxon>
        <taxon>Metazoa</taxon>
        <taxon>Spiralia</taxon>
        <taxon>Lophotrochozoa</taxon>
        <taxon>Mollusca</taxon>
        <taxon>Gastropoda</taxon>
        <taxon>Patellogastropoda</taxon>
        <taxon>Patelloidea</taxon>
        <taxon>Patellidae</taxon>
        <taxon>Patella</taxon>
    </lineage>
</organism>
<dbReference type="GO" id="GO:0008180">
    <property type="term" value="C:COP9 signalosome"/>
    <property type="evidence" value="ECO:0007669"/>
    <property type="project" value="UniProtKB-KW"/>
</dbReference>
<dbReference type="GO" id="GO:0005737">
    <property type="term" value="C:cytoplasm"/>
    <property type="evidence" value="ECO:0007669"/>
    <property type="project" value="UniProtKB-SubCell"/>
</dbReference>
<keyword evidence="4" id="KW-0736">Signalosome</keyword>
<accession>A0AAN8J889</accession>
<dbReference type="Pfam" id="PF10075">
    <property type="entry name" value="CSN8_PSD8_EIF3K"/>
    <property type="match status" value="1"/>
</dbReference>
<keyword evidence="8" id="KW-1185">Reference proteome</keyword>
<dbReference type="Gene3D" id="1.25.40.990">
    <property type="match status" value="1"/>
</dbReference>
<evidence type="ECO:0000313" key="7">
    <source>
        <dbReference type="EMBL" id="KAK6172072.1"/>
    </source>
</evidence>
<dbReference type="GO" id="GO:0010387">
    <property type="term" value="P:COP9 signalosome assembly"/>
    <property type="evidence" value="ECO:0007669"/>
    <property type="project" value="InterPro"/>
</dbReference>
<evidence type="ECO:0000256" key="5">
    <source>
        <dbReference type="ARBA" id="ARBA00023242"/>
    </source>
</evidence>
<dbReference type="PANTHER" id="PTHR13339">
    <property type="entry name" value="COP9 SIGNALOSOME COMPLEX SUBUNIT 8"/>
    <property type="match status" value="1"/>
</dbReference>
<name>A0AAN8J889_PATCE</name>
<reference evidence="7 8" key="1">
    <citation type="submission" date="2024-01" db="EMBL/GenBank/DDBJ databases">
        <title>The genome of the rayed Mediterranean limpet Patella caerulea (Linnaeus, 1758).</title>
        <authorList>
            <person name="Anh-Thu Weber A."/>
            <person name="Halstead-Nussloch G."/>
        </authorList>
    </citation>
    <scope>NUCLEOTIDE SEQUENCE [LARGE SCALE GENOMIC DNA]</scope>
    <source>
        <strain evidence="7">AATW-2023a</strain>
        <tissue evidence="7">Whole specimen</tissue>
    </source>
</reference>
<dbReference type="AlphaFoldDB" id="A0AAN8J889"/>